<proteinExistence type="predicted"/>
<dbReference type="InterPro" id="IPR016602">
    <property type="entry name" value="UCP012666"/>
</dbReference>
<accession>A0A8S0XHJ5</accession>
<dbReference type="PANTHER" id="PTHR36510">
    <property type="entry name" value="GLUTAMATE--CYSTEINE LIGASE 2-RELATED"/>
    <property type="match status" value="1"/>
</dbReference>
<sequence>MGQEISLSKFDTDDFIRFHQKLEQETLLLNCLIEQNDCSHRKPVAGFELEAWLVDRKMRPAPINEHFLATLNDPMASAELAKFNIELNSNPVPLTGEVLGCLHRQLQTTWQNAYRHAESMDSKIVMIGILPTLKQDDLNLANMSDMNRYRALNEQILHSRAKPIHIDINGAEHLKLDHYDVMLESATTSFQLHTQLPLESAHHFYNASIIASAPMVALCANAPFLFGKELWHESRIPLFEQAIETGGYEGAAQGPLKRVSFGSGYARNSIIECFQENLEHFPVLLPVDHDSAIEAFAHLRLHNGTIWRWNRPLVGFDEDGTPHIRIEHRTPAAGPTVIDAIANAAFYYGLAQNICTEILARGLPLPFAQAKDNFYQAAHSGLDCNIIWIDGNRHRLKDLLKSELLPRAVSGLKSLGVSLAEIDDYLGLIRQRINNKQNGSYWQRRYIREYNPDFTEMTRHYLNNQNLGNPVSEWMFHA</sequence>
<dbReference type="RefSeq" id="WP_174624762.1">
    <property type="nucleotide sequence ID" value="NZ_CADCXN010000035.1"/>
</dbReference>
<dbReference type="Pfam" id="PF04107">
    <property type="entry name" value="GCS2"/>
    <property type="match status" value="1"/>
</dbReference>
<protein>
    <recommendedName>
        <fullName evidence="3">Glutamate--cysteine ligase</fullName>
    </recommendedName>
</protein>
<dbReference type="AlphaFoldDB" id="A0A8S0XHJ5"/>
<dbReference type="GO" id="GO:0016879">
    <property type="term" value="F:ligase activity, forming carbon-nitrogen bonds"/>
    <property type="evidence" value="ECO:0007669"/>
    <property type="project" value="TreeGrafter"/>
</dbReference>
<evidence type="ECO:0000313" key="1">
    <source>
        <dbReference type="EMBL" id="CAA9889781.1"/>
    </source>
</evidence>
<evidence type="ECO:0008006" key="3">
    <source>
        <dbReference type="Google" id="ProtNLM"/>
    </source>
</evidence>
<organism evidence="1 2">
    <name type="scientific">Candidatus Methylobacter favarea</name>
    <dbReference type="NCBI Taxonomy" id="2707345"/>
    <lineage>
        <taxon>Bacteria</taxon>
        <taxon>Pseudomonadati</taxon>
        <taxon>Pseudomonadota</taxon>
        <taxon>Gammaproteobacteria</taxon>
        <taxon>Methylococcales</taxon>
        <taxon>Methylococcaceae</taxon>
        <taxon>Methylobacter</taxon>
    </lineage>
</organism>
<dbReference type="PANTHER" id="PTHR36510:SF3">
    <property type="entry name" value="CONSERVED PROTEIN"/>
    <property type="match status" value="1"/>
</dbReference>
<keyword evidence="2" id="KW-1185">Reference proteome</keyword>
<reference evidence="1 2" key="1">
    <citation type="submission" date="2020-02" db="EMBL/GenBank/DDBJ databases">
        <authorList>
            <person name="Hogendoorn C."/>
        </authorList>
    </citation>
    <scope>NUCLEOTIDE SEQUENCE [LARGE SCALE GENOMIC DNA]</scope>
    <source>
        <strain evidence="1">METHB21</strain>
    </source>
</reference>
<dbReference type="PIRSF" id="PIRSF012666">
    <property type="entry name" value="UCP012666"/>
    <property type="match status" value="1"/>
</dbReference>
<dbReference type="SUPFAM" id="SSF55931">
    <property type="entry name" value="Glutamine synthetase/guanido kinase"/>
    <property type="match status" value="1"/>
</dbReference>
<dbReference type="Gene3D" id="3.30.590.20">
    <property type="match status" value="1"/>
</dbReference>
<dbReference type="Proteomes" id="UP000494216">
    <property type="component" value="Unassembled WGS sequence"/>
</dbReference>
<dbReference type="InterPro" id="IPR014746">
    <property type="entry name" value="Gln_synth/guanido_kin_cat_dom"/>
</dbReference>
<dbReference type="EMBL" id="CADCXN010000035">
    <property type="protein sequence ID" value="CAA9889781.1"/>
    <property type="molecule type" value="Genomic_DNA"/>
</dbReference>
<evidence type="ECO:0000313" key="2">
    <source>
        <dbReference type="Proteomes" id="UP000494216"/>
    </source>
</evidence>
<gene>
    <name evidence="1" type="ORF">METHB2_130046</name>
</gene>
<dbReference type="InterPro" id="IPR006336">
    <property type="entry name" value="GCS2"/>
</dbReference>
<dbReference type="InterPro" id="IPR050141">
    <property type="entry name" value="GCL_type2/YbdK_subfam"/>
</dbReference>
<comment type="caution">
    <text evidence="1">The sequence shown here is derived from an EMBL/GenBank/DDBJ whole genome shotgun (WGS) entry which is preliminary data.</text>
</comment>
<name>A0A8S0XHJ5_9GAMM</name>